<protein>
    <submittedName>
        <fullName evidence="2">Conjugative transposon protein TraK</fullName>
    </submittedName>
</protein>
<dbReference type="Proteomes" id="UP001310022">
    <property type="component" value="Unassembled WGS sequence"/>
</dbReference>
<reference evidence="2 3" key="1">
    <citation type="submission" date="2021-12" db="EMBL/GenBank/DDBJ databases">
        <title>Genome sequencing of bacteria with rrn-lacking chromosome and rrn-plasmid.</title>
        <authorList>
            <person name="Anda M."/>
            <person name="Iwasaki W."/>
        </authorList>
    </citation>
    <scope>NUCLEOTIDE SEQUENCE [LARGE SCALE GENOMIC DNA]</scope>
    <source>
        <strain evidence="2 3">NBRC 15940</strain>
    </source>
</reference>
<evidence type="ECO:0000313" key="3">
    <source>
        <dbReference type="Proteomes" id="UP001310022"/>
    </source>
</evidence>
<dbReference type="PROSITE" id="PS51257">
    <property type="entry name" value="PROKAR_LIPOPROTEIN"/>
    <property type="match status" value="1"/>
</dbReference>
<organism evidence="2 3">
    <name type="scientific">Persicobacter diffluens</name>
    <dbReference type="NCBI Taxonomy" id="981"/>
    <lineage>
        <taxon>Bacteria</taxon>
        <taxon>Pseudomonadati</taxon>
        <taxon>Bacteroidota</taxon>
        <taxon>Cytophagia</taxon>
        <taxon>Cytophagales</taxon>
        <taxon>Persicobacteraceae</taxon>
        <taxon>Persicobacter</taxon>
    </lineage>
</organism>
<keyword evidence="3" id="KW-1185">Reference proteome</keyword>
<sequence length="204" mass="23374">MFLQKIENKIRLAIWVSGGSFVSCILIVILILMFTNIQLDKTRKNIYVLDEATPILAKQVGVEANRVVEYQSHVNLFHLLFWTLPPDDKTIERNIAKAMYLGDESVYAEYTNVKEKGLYGQVINTSSTCTIETDSITINPSSHEFIYYGTQRIERKTSVIIRQIVTTGLLEDGPRTDNNPHGVMITKYQTLLNKTVRNENKRIF</sequence>
<dbReference type="EMBL" id="BQKE01000006">
    <property type="protein sequence ID" value="GJM64700.1"/>
    <property type="molecule type" value="Genomic_DNA"/>
</dbReference>
<keyword evidence="1" id="KW-0812">Transmembrane</keyword>
<comment type="caution">
    <text evidence="2">The sequence shown here is derived from an EMBL/GenBank/DDBJ whole genome shotgun (WGS) entry which is preliminary data.</text>
</comment>
<gene>
    <name evidence="2" type="ORF">PEDI_52520</name>
</gene>
<dbReference type="NCBIfam" id="TIGR03781">
    <property type="entry name" value="Bac_Flav_CT_K"/>
    <property type="match status" value="1"/>
</dbReference>
<name>A0AAN4W5W8_9BACT</name>
<evidence type="ECO:0000313" key="2">
    <source>
        <dbReference type="EMBL" id="GJM64700.1"/>
    </source>
</evidence>
<keyword evidence="1" id="KW-1133">Transmembrane helix</keyword>
<keyword evidence="1" id="KW-0472">Membrane</keyword>
<dbReference type="AlphaFoldDB" id="A0AAN4W5W8"/>
<dbReference type="RefSeq" id="WP_338239765.1">
    <property type="nucleotide sequence ID" value="NZ_BQKE01000006.1"/>
</dbReference>
<feature type="transmembrane region" description="Helical" evidence="1">
    <location>
        <begin position="12"/>
        <end position="34"/>
    </location>
</feature>
<evidence type="ECO:0000256" key="1">
    <source>
        <dbReference type="SAM" id="Phobius"/>
    </source>
</evidence>
<accession>A0AAN4W5W8</accession>
<proteinExistence type="predicted"/>
<dbReference type="InterPro" id="IPR022276">
    <property type="entry name" value="Conjug_transposon_TraK"/>
</dbReference>